<keyword evidence="7 9" id="KW-0472">Membrane</keyword>
<feature type="transmembrane region" description="Helical" evidence="9">
    <location>
        <begin position="156"/>
        <end position="179"/>
    </location>
</feature>
<dbReference type="GO" id="GO:0006954">
    <property type="term" value="P:inflammatory response"/>
    <property type="evidence" value="ECO:0007669"/>
    <property type="project" value="TreeGrafter"/>
</dbReference>
<evidence type="ECO:0000256" key="2">
    <source>
        <dbReference type="ARBA" id="ARBA00022614"/>
    </source>
</evidence>
<keyword evidence="8" id="KW-0325">Glycoprotein</keyword>
<keyword evidence="2" id="KW-0433">Leucine-rich repeat</keyword>
<keyword evidence="6 9" id="KW-1133">Transmembrane helix</keyword>
<organism evidence="10 11">
    <name type="scientific">Poecilia reticulata</name>
    <name type="common">Guppy</name>
    <name type="synonym">Acanthophacelus reticulatus</name>
    <dbReference type="NCBI Taxonomy" id="8081"/>
    <lineage>
        <taxon>Eukaryota</taxon>
        <taxon>Metazoa</taxon>
        <taxon>Chordata</taxon>
        <taxon>Craniata</taxon>
        <taxon>Vertebrata</taxon>
        <taxon>Euteleostomi</taxon>
        <taxon>Actinopterygii</taxon>
        <taxon>Neopterygii</taxon>
        <taxon>Teleostei</taxon>
        <taxon>Neoteleostei</taxon>
        <taxon>Acanthomorphata</taxon>
        <taxon>Ovalentaria</taxon>
        <taxon>Atherinomorphae</taxon>
        <taxon>Cyprinodontiformes</taxon>
        <taxon>Poeciliidae</taxon>
        <taxon>Poeciliinae</taxon>
        <taxon>Poecilia</taxon>
    </lineage>
</organism>
<proteinExistence type="predicted"/>
<dbReference type="Ensembl" id="ENSPRET00000025050.1">
    <property type="protein sequence ID" value="ENSPREP00000024802.1"/>
    <property type="gene ID" value="ENSPREG00000016747.1"/>
</dbReference>
<dbReference type="InterPro" id="IPR001611">
    <property type="entry name" value="Leu-rich_rpt"/>
</dbReference>
<keyword evidence="5" id="KW-0677">Repeat</keyword>
<dbReference type="PANTHER" id="PTHR24365:SF522">
    <property type="entry name" value="LOW QUALITY PROTEIN: TOLL-LIKE RECEPTOR 13-RELATED"/>
    <property type="match status" value="1"/>
</dbReference>
<dbReference type="SMART" id="SM00369">
    <property type="entry name" value="LRR_TYP"/>
    <property type="match status" value="3"/>
</dbReference>
<dbReference type="GO" id="GO:0002224">
    <property type="term" value="P:toll-like receptor signaling pathway"/>
    <property type="evidence" value="ECO:0007669"/>
    <property type="project" value="TreeGrafter"/>
</dbReference>
<dbReference type="OMA" id="IVIAYHF"/>
<dbReference type="AlphaFoldDB" id="A0A3P9PSF1"/>
<keyword evidence="4" id="KW-0732">Signal</keyword>
<sequence length="259" mass="30388">MLHLCVLHTCRIRHTSAGRLKSLTLKETEFLTIKYEMFLPIPHLQTLDLSESKIKSLDFLMLANLSALRFLNLADNDISVVNETVFQYLPSLTYLDLSNNPFTCECLNAGFIRWVKSNKQTQVFNGHQYVCSFPVSKRGTLLLDFDVKTCWEDGSFLYFISSTCLVVLTLLTSFVYNFLRWHLKYTFHLFWAFLYDSRKRKNMNPHQFDAFVSYNVHDEGWVYREIHPTVANPLMFSEFTNIQTRRSVSAKIRIDKSDF</sequence>
<dbReference type="Proteomes" id="UP000242638">
    <property type="component" value="Unassembled WGS sequence"/>
</dbReference>
<evidence type="ECO:0000256" key="9">
    <source>
        <dbReference type="SAM" id="Phobius"/>
    </source>
</evidence>
<dbReference type="InterPro" id="IPR032675">
    <property type="entry name" value="LRR_dom_sf"/>
</dbReference>
<keyword evidence="11" id="KW-1185">Reference proteome</keyword>
<evidence type="ECO:0000256" key="8">
    <source>
        <dbReference type="ARBA" id="ARBA00023180"/>
    </source>
</evidence>
<evidence type="ECO:0000256" key="1">
    <source>
        <dbReference type="ARBA" id="ARBA00004167"/>
    </source>
</evidence>
<evidence type="ECO:0000256" key="6">
    <source>
        <dbReference type="ARBA" id="ARBA00022989"/>
    </source>
</evidence>
<name>A0A3P9PSF1_POERE</name>
<comment type="subcellular location">
    <subcellularLocation>
        <location evidence="1">Membrane</location>
        <topology evidence="1">Single-pass membrane protein</topology>
    </subcellularLocation>
</comment>
<dbReference type="PANTHER" id="PTHR24365">
    <property type="entry name" value="TOLL-LIKE RECEPTOR"/>
    <property type="match status" value="1"/>
</dbReference>
<protein>
    <recommendedName>
        <fullName evidence="12">TIR domain-containing protein</fullName>
    </recommendedName>
</protein>
<dbReference type="GO" id="GO:0005886">
    <property type="term" value="C:plasma membrane"/>
    <property type="evidence" value="ECO:0007669"/>
    <property type="project" value="TreeGrafter"/>
</dbReference>
<dbReference type="Gene3D" id="3.80.10.10">
    <property type="entry name" value="Ribonuclease Inhibitor"/>
    <property type="match status" value="1"/>
</dbReference>
<keyword evidence="3 9" id="KW-0812">Transmembrane</keyword>
<evidence type="ECO:0000313" key="11">
    <source>
        <dbReference type="Proteomes" id="UP000242638"/>
    </source>
</evidence>
<evidence type="ECO:0008006" key="12">
    <source>
        <dbReference type="Google" id="ProtNLM"/>
    </source>
</evidence>
<dbReference type="GO" id="GO:0038023">
    <property type="term" value="F:signaling receptor activity"/>
    <property type="evidence" value="ECO:0007669"/>
    <property type="project" value="TreeGrafter"/>
</dbReference>
<dbReference type="InterPro" id="IPR003591">
    <property type="entry name" value="Leu-rich_rpt_typical-subtyp"/>
</dbReference>
<reference evidence="11" key="1">
    <citation type="submission" date="2013-11" db="EMBL/GenBank/DDBJ databases">
        <title>The genomic landscape of the Guanapo guppy.</title>
        <authorList>
            <person name="Kuenstner A."/>
            <person name="Dreyer C."/>
        </authorList>
    </citation>
    <scope>NUCLEOTIDE SEQUENCE</scope>
    <source>
        <strain evidence="11">Guanapo</strain>
    </source>
</reference>
<evidence type="ECO:0000256" key="5">
    <source>
        <dbReference type="ARBA" id="ARBA00022737"/>
    </source>
</evidence>
<dbReference type="SUPFAM" id="SSF52058">
    <property type="entry name" value="L domain-like"/>
    <property type="match status" value="1"/>
</dbReference>
<accession>A0A3P9PSF1</accession>
<dbReference type="STRING" id="8081.ENSPREP00000024802"/>
<dbReference type="Pfam" id="PF13855">
    <property type="entry name" value="LRR_8"/>
    <property type="match status" value="1"/>
</dbReference>
<dbReference type="GeneTree" id="ENSGT00940000163999"/>
<reference evidence="10" key="3">
    <citation type="submission" date="2025-09" db="UniProtKB">
        <authorList>
            <consortium name="Ensembl"/>
        </authorList>
    </citation>
    <scope>IDENTIFICATION</scope>
    <source>
        <strain evidence="10">Guanapo</strain>
    </source>
</reference>
<evidence type="ECO:0000256" key="7">
    <source>
        <dbReference type="ARBA" id="ARBA00023136"/>
    </source>
</evidence>
<reference evidence="10" key="2">
    <citation type="submission" date="2025-08" db="UniProtKB">
        <authorList>
            <consortium name="Ensembl"/>
        </authorList>
    </citation>
    <scope>IDENTIFICATION</scope>
    <source>
        <strain evidence="10">Guanapo</strain>
    </source>
</reference>
<evidence type="ECO:0000256" key="3">
    <source>
        <dbReference type="ARBA" id="ARBA00022692"/>
    </source>
</evidence>
<evidence type="ECO:0000256" key="4">
    <source>
        <dbReference type="ARBA" id="ARBA00022729"/>
    </source>
</evidence>
<evidence type="ECO:0000313" key="10">
    <source>
        <dbReference type="Ensembl" id="ENSPREP00000024802.1"/>
    </source>
</evidence>